<dbReference type="EMBL" id="CAKXAJ010026200">
    <property type="protein sequence ID" value="CAH2261619.1"/>
    <property type="molecule type" value="Genomic_DNA"/>
</dbReference>
<keyword evidence="1" id="KW-0732">Signal</keyword>
<dbReference type="AlphaFoldDB" id="A0A8S4SDL5"/>
<proteinExistence type="predicted"/>
<evidence type="ECO:0000256" key="1">
    <source>
        <dbReference type="SAM" id="SignalP"/>
    </source>
</evidence>
<evidence type="ECO:0000313" key="2">
    <source>
        <dbReference type="EMBL" id="CAH2261619.1"/>
    </source>
</evidence>
<gene>
    <name evidence="2" type="primary">jg13675</name>
    <name evidence="2" type="ORF">PAEG_LOCUS23982</name>
</gene>
<dbReference type="OrthoDB" id="7280611at2759"/>
<comment type="caution">
    <text evidence="2">The sequence shown here is derived from an EMBL/GenBank/DDBJ whole genome shotgun (WGS) entry which is preliminary data.</text>
</comment>
<evidence type="ECO:0000313" key="3">
    <source>
        <dbReference type="Proteomes" id="UP000838756"/>
    </source>
</evidence>
<reference evidence="2" key="1">
    <citation type="submission" date="2022-03" db="EMBL/GenBank/DDBJ databases">
        <authorList>
            <person name="Lindestad O."/>
        </authorList>
    </citation>
    <scope>NUCLEOTIDE SEQUENCE</scope>
</reference>
<accession>A0A8S4SDL5</accession>
<feature type="signal peptide" evidence="1">
    <location>
        <begin position="1"/>
        <end position="21"/>
    </location>
</feature>
<feature type="chain" id="PRO_5035855551" evidence="1">
    <location>
        <begin position="22"/>
        <end position="118"/>
    </location>
</feature>
<organism evidence="2 3">
    <name type="scientific">Pararge aegeria aegeria</name>
    <dbReference type="NCBI Taxonomy" id="348720"/>
    <lineage>
        <taxon>Eukaryota</taxon>
        <taxon>Metazoa</taxon>
        <taxon>Ecdysozoa</taxon>
        <taxon>Arthropoda</taxon>
        <taxon>Hexapoda</taxon>
        <taxon>Insecta</taxon>
        <taxon>Pterygota</taxon>
        <taxon>Neoptera</taxon>
        <taxon>Endopterygota</taxon>
        <taxon>Lepidoptera</taxon>
        <taxon>Glossata</taxon>
        <taxon>Ditrysia</taxon>
        <taxon>Papilionoidea</taxon>
        <taxon>Nymphalidae</taxon>
        <taxon>Satyrinae</taxon>
        <taxon>Satyrini</taxon>
        <taxon>Parargina</taxon>
        <taxon>Pararge</taxon>
    </lineage>
</organism>
<dbReference type="Proteomes" id="UP000838756">
    <property type="component" value="Unassembled WGS sequence"/>
</dbReference>
<sequence>MASISFMIIQLLPLLVPCVFADRVQKEVRLIKDFLACKLYENTLDQHFAVHARNRSYNMPPCVCQSEAQVLKPCVPLIAPATTAFRLEHSITTMLLSGRNKHGGNTSPDELIQKALHY</sequence>
<keyword evidence="3" id="KW-1185">Reference proteome</keyword>
<name>A0A8S4SDL5_9NEOP</name>
<protein>
    <submittedName>
        <fullName evidence="2">Jg13675 protein</fullName>
    </submittedName>
</protein>